<evidence type="ECO:0000256" key="5">
    <source>
        <dbReference type="ARBA" id="ARBA00022982"/>
    </source>
</evidence>
<feature type="binding site" evidence="8">
    <location>
        <position position="359"/>
    </location>
    <ligand>
        <name>[4Fe-4S] cluster</name>
        <dbReference type="ChEBI" id="CHEBI:49883"/>
        <label>1</label>
    </ligand>
</feature>
<dbReference type="SUPFAM" id="SSF142019">
    <property type="entry name" value="Nqo1 FMN-binding domain-like"/>
    <property type="match status" value="1"/>
</dbReference>
<keyword evidence="4 8" id="KW-0677">Repeat</keyword>
<dbReference type="PROSITE" id="PS51379">
    <property type="entry name" value="4FE4S_FER_2"/>
    <property type="match status" value="2"/>
</dbReference>
<evidence type="ECO:0000313" key="11">
    <source>
        <dbReference type="Proteomes" id="UP000005017"/>
    </source>
</evidence>
<dbReference type="GO" id="GO:0009055">
    <property type="term" value="F:electron transfer activity"/>
    <property type="evidence" value="ECO:0007669"/>
    <property type="project" value="InterPro"/>
</dbReference>
<dbReference type="GO" id="GO:0022900">
    <property type="term" value="P:electron transport chain"/>
    <property type="evidence" value="ECO:0007669"/>
    <property type="project" value="UniProtKB-UniRule"/>
</dbReference>
<feature type="binding site" evidence="8">
    <location>
        <position position="398"/>
    </location>
    <ligand>
        <name>[4Fe-4S] cluster</name>
        <dbReference type="ChEBI" id="CHEBI:49883"/>
        <label>2</label>
    </ligand>
</feature>
<feature type="binding site" evidence="8">
    <location>
        <position position="369"/>
    </location>
    <ligand>
        <name>[4Fe-4S] cluster</name>
        <dbReference type="ChEBI" id="CHEBI:49883"/>
        <label>2</label>
    </ligand>
</feature>
<keyword evidence="2 8" id="KW-0004">4Fe-4S</keyword>
<evidence type="ECO:0000256" key="2">
    <source>
        <dbReference type="ARBA" id="ARBA00022485"/>
    </source>
</evidence>
<evidence type="ECO:0000256" key="3">
    <source>
        <dbReference type="ARBA" id="ARBA00022723"/>
    </source>
</evidence>
<dbReference type="InterPro" id="IPR026902">
    <property type="entry name" value="RnfC_N"/>
</dbReference>
<evidence type="ECO:0000259" key="9">
    <source>
        <dbReference type="PROSITE" id="PS51379"/>
    </source>
</evidence>
<dbReference type="InterPro" id="IPR011538">
    <property type="entry name" value="Nuo51_FMN-bd"/>
</dbReference>
<sequence>MSIFKGPMKSHLNGHKELTTSVVVNHSIDPNDVWVPIASGPTDMTLCVEIGSEVKIGTKLAERNDHFYLPVFSPISGTVTEEKKMVGGDGRLHKHLHIVNDHKSESVQSFVPLDYTKASREELLDFVKNAGIMGLGGAGFPTYVKYMKVDGIDMLIINAVECEPFLTADYKAMEENMDSFKLGVLALWKLSAAPKAVVAIKEDKKEMIAKLEEAFVESGVEIKAVPDMYPMGYERTLAYQLTKKNYDRLPSEIGLIVNNANTAIALGKALVTGMPITHKYVTVSGDAVKKPQTVYVPVGTISGELLKAVGGVKEGIEDILMINGGPMMGRAIPNNQWSISQSTNGVTVMKHIKEEAINCLRCGACVDHCPMGLEPVRIADEHKVVDYDHLVKLRVTDCIECGLCTYVCPSKIDMTEKMRRAKTFVGAKMKAAKGGNKV</sequence>
<dbReference type="Proteomes" id="UP000005017">
    <property type="component" value="Unassembled WGS sequence"/>
</dbReference>
<feature type="binding site" evidence="8">
    <location>
        <position position="408"/>
    </location>
    <ligand>
        <name>[4Fe-4S] cluster</name>
        <dbReference type="ChEBI" id="CHEBI:49883"/>
        <label>1</label>
    </ligand>
</feature>
<feature type="binding site" evidence="8">
    <location>
        <position position="362"/>
    </location>
    <ligand>
        <name>[4Fe-4S] cluster</name>
        <dbReference type="ChEBI" id="CHEBI:49883"/>
        <label>1</label>
    </ligand>
</feature>
<dbReference type="PANTHER" id="PTHR43034">
    <property type="entry name" value="ION-TRANSLOCATING OXIDOREDUCTASE COMPLEX SUBUNIT C"/>
    <property type="match status" value="1"/>
</dbReference>
<dbReference type="EMBL" id="ADFR01000004">
    <property type="protein sequence ID" value="EFC05840.1"/>
    <property type="molecule type" value="Genomic_DNA"/>
</dbReference>
<keyword evidence="1 8" id="KW-0813">Transport</keyword>
<keyword evidence="5 8" id="KW-0249">Electron transport</keyword>
<evidence type="ECO:0000256" key="6">
    <source>
        <dbReference type="ARBA" id="ARBA00023004"/>
    </source>
</evidence>
<name>D2MNP9_9FIRM</name>
<dbReference type="OrthoDB" id="9767754at2"/>
<dbReference type="InterPro" id="IPR017896">
    <property type="entry name" value="4Fe4S_Fe-S-bd"/>
</dbReference>
<evidence type="ECO:0000313" key="10">
    <source>
        <dbReference type="EMBL" id="EFC05840.1"/>
    </source>
</evidence>
<keyword evidence="11" id="KW-1185">Reference proteome</keyword>
<dbReference type="Gene3D" id="3.40.50.11540">
    <property type="entry name" value="NADH-ubiquinone oxidoreductase 51kDa subunit"/>
    <property type="match status" value="1"/>
</dbReference>
<dbReference type="SUPFAM" id="SSF142984">
    <property type="entry name" value="Nqo1 middle domain-like"/>
    <property type="match status" value="1"/>
</dbReference>
<dbReference type="EC" id="7.-.-.-" evidence="8"/>
<feature type="domain" description="4Fe-4S ferredoxin-type" evidence="9">
    <location>
        <begin position="349"/>
        <end position="381"/>
    </location>
</feature>
<proteinExistence type="inferred from homology"/>
<accession>D2MNP9</accession>
<dbReference type="Pfam" id="PF01512">
    <property type="entry name" value="Complex1_51K"/>
    <property type="match status" value="1"/>
</dbReference>
<dbReference type="Pfam" id="PF10531">
    <property type="entry name" value="SLBB"/>
    <property type="match status" value="1"/>
</dbReference>
<protein>
    <recommendedName>
        <fullName evidence="8">Ion-translocating oxidoreductase complex subunit C</fullName>
        <ecNumber evidence="8">7.-.-.-</ecNumber>
    </recommendedName>
    <alternativeName>
        <fullName evidence="8">Rnf electron transport complex subunit C</fullName>
    </alternativeName>
</protein>
<keyword evidence="3 8" id="KW-0479">Metal-binding</keyword>
<comment type="subcellular location">
    <subcellularLocation>
        <location evidence="8">Cell membrane</location>
        <topology evidence="8">Peripheral membrane protein</topology>
    </subcellularLocation>
</comment>
<dbReference type="Gene3D" id="3.30.70.3270">
    <property type="match status" value="1"/>
</dbReference>
<dbReference type="GO" id="GO:0005886">
    <property type="term" value="C:plasma membrane"/>
    <property type="evidence" value="ECO:0007669"/>
    <property type="project" value="UniProtKB-SubCell"/>
</dbReference>
<dbReference type="PROSITE" id="PS00198">
    <property type="entry name" value="4FE4S_FER_1"/>
    <property type="match status" value="1"/>
</dbReference>
<keyword evidence="6 8" id="KW-0408">Iron</keyword>
<comment type="similarity">
    <text evidence="8">Belongs to the 4Fe4S bacterial-type ferredoxin family. RnfC subfamily.</text>
</comment>
<keyword evidence="8" id="KW-1003">Cell membrane</keyword>
<dbReference type="RefSeq" id="WP_006627020.1">
    <property type="nucleotide sequence ID" value="NZ_ADFR01000004.1"/>
</dbReference>
<dbReference type="HAMAP" id="MF_00461">
    <property type="entry name" value="RsxC_RnfC"/>
    <property type="match status" value="1"/>
</dbReference>
<evidence type="ECO:0000256" key="4">
    <source>
        <dbReference type="ARBA" id="ARBA00022737"/>
    </source>
</evidence>
<keyword evidence="8" id="KW-1278">Translocase</keyword>
<comment type="caution">
    <text evidence="10">The sequence shown here is derived from an EMBL/GenBank/DDBJ whole genome shotgun (WGS) entry which is preliminary data.</text>
</comment>
<organism evidence="10 11">
    <name type="scientific">Bulleidia extructa W1219</name>
    <dbReference type="NCBI Taxonomy" id="679192"/>
    <lineage>
        <taxon>Bacteria</taxon>
        <taxon>Bacillati</taxon>
        <taxon>Bacillota</taxon>
        <taxon>Erysipelotrichia</taxon>
        <taxon>Erysipelotrichales</taxon>
        <taxon>Erysipelotrichaceae</taxon>
        <taxon>Bulleidia</taxon>
    </lineage>
</organism>
<dbReference type="GO" id="GO:0051539">
    <property type="term" value="F:4 iron, 4 sulfur cluster binding"/>
    <property type="evidence" value="ECO:0007669"/>
    <property type="project" value="UniProtKB-KW"/>
</dbReference>
<feature type="binding site" evidence="8">
    <location>
        <position position="365"/>
    </location>
    <ligand>
        <name>[4Fe-4S] cluster</name>
        <dbReference type="ChEBI" id="CHEBI:49883"/>
        <label>1</label>
    </ligand>
</feature>
<gene>
    <name evidence="8 10" type="primary">rnfC</name>
    <name evidence="10" type="ORF">HMPREF9013_0032</name>
</gene>
<comment type="cofactor">
    <cofactor evidence="8">
        <name>[4Fe-4S] cluster</name>
        <dbReference type="ChEBI" id="CHEBI:49883"/>
    </cofactor>
    <text evidence="8">Binds 2 [4Fe-4S] clusters per subunit.</text>
</comment>
<reference evidence="11" key="1">
    <citation type="submission" date="2009-12" db="EMBL/GenBank/DDBJ databases">
        <title>Sequence of Clostridiales genomosp. BVAB3 str. UPII9-5.</title>
        <authorList>
            <person name="Madupu R."/>
            <person name="Durkin A.S."/>
            <person name="Torralba M."/>
            <person name="Methe B."/>
            <person name="Sutton G.G."/>
            <person name="Strausberg R.L."/>
            <person name="Nelson K.E."/>
        </authorList>
    </citation>
    <scope>NUCLEOTIDE SEQUENCE [LARGE SCALE GENOMIC DNA]</scope>
    <source>
        <strain evidence="11">W1219</strain>
    </source>
</reference>
<dbReference type="Pfam" id="PF12838">
    <property type="entry name" value="Fer4_7"/>
    <property type="match status" value="1"/>
</dbReference>
<dbReference type="InterPro" id="IPR037225">
    <property type="entry name" value="Nuo51_FMN-bd_sf"/>
</dbReference>
<dbReference type="STRING" id="679192.HMPREF9013_0032"/>
<feature type="binding site" evidence="8">
    <location>
        <position position="404"/>
    </location>
    <ligand>
        <name>[4Fe-4S] cluster</name>
        <dbReference type="ChEBI" id="CHEBI:49883"/>
        <label>2</label>
    </ligand>
</feature>
<dbReference type="Pfam" id="PF13375">
    <property type="entry name" value="RnfC_N"/>
    <property type="match status" value="1"/>
</dbReference>
<dbReference type="NCBIfam" id="TIGR01945">
    <property type="entry name" value="rnfC"/>
    <property type="match status" value="1"/>
</dbReference>
<evidence type="ECO:0000256" key="8">
    <source>
        <dbReference type="HAMAP-Rule" id="MF_00461"/>
    </source>
</evidence>
<dbReference type="AlphaFoldDB" id="D2MNP9"/>
<comment type="subunit">
    <text evidence="8">The complex is composed of six subunits: RnfA, RnfB, RnfC, RnfD, RnfE and RnfG.</text>
</comment>
<dbReference type="InterPro" id="IPR019554">
    <property type="entry name" value="Soluble_ligand-bd"/>
</dbReference>
<feature type="domain" description="4Fe-4S ferredoxin-type" evidence="9">
    <location>
        <begin position="389"/>
        <end position="417"/>
    </location>
</feature>
<keyword evidence="8" id="KW-0472">Membrane</keyword>
<dbReference type="eggNOG" id="COG4656">
    <property type="taxonomic scope" value="Bacteria"/>
</dbReference>
<dbReference type="InterPro" id="IPR010208">
    <property type="entry name" value="Ion_transpt_RnfC/RsxC"/>
</dbReference>
<keyword evidence="7 8" id="KW-0411">Iron-sulfur</keyword>
<dbReference type="SUPFAM" id="SSF46548">
    <property type="entry name" value="alpha-helical ferredoxin"/>
    <property type="match status" value="1"/>
</dbReference>
<feature type="binding site" evidence="8">
    <location>
        <position position="401"/>
    </location>
    <ligand>
        <name>[4Fe-4S] cluster</name>
        <dbReference type="ChEBI" id="CHEBI:49883"/>
        <label>2</label>
    </ligand>
</feature>
<evidence type="ECO:0000256" key="1">
    <source>
        <dbReference type="ARBA" id="ARBA00022448"/>
    </source>
</evidence>
<dbReference type="GO" id="GO:0046872">
    <property type="term" value="F:metal ion binding"/>
    <property type="evidence" value="ECO:0007669"/>
    <property type="project" value="UniProtKB-KW"/>
</dbReference>
<evidence type="ECO:0000256" key="7">
    <source>
        <dbReference type="ARBA" id="ARBA00023014"/>
    </source>
</evidence>
<dbReference type="InterPro" id="IPR017900">
    <property type="entry name" value="4Fe4S_Fe_S_CS"/>
</dbReference>
<dbReference type="PANTHER" id="PTHR43034:SF2">
    <property type="entry name" value="ION-TRANSLOCATING OXIDOREDUCTASE COMPLEX SUBUNIT C"/>
    <property type="match status" value="1"/>
</dbReference>
<comment type="function">
    <text evidence="8">Part of a membrane-bound complex that couples electron transfer with translocation of ions across the membrane.</text>
</comment>